<evidence type="ECO:0008006" key="4">
    <source>
        <dbReference type="Google" id="ProtNLM"/>
    </source>
</evidence>
<dbReference type="InterPro" id="IPR009387">
    <property type="entry name" value="HigB-2"/>
</dbReference>
<evidence type="ECO:0000256" key="1">
    <source>
        <dbReference type="SAM" id="MobiDB-lite"/>
    </source>
</evidence>
<proteinExistence type="predicted"/>
<comment type="caution">
    <text evidence="2">The sequence shown here is derived from an EMBL/GenBank/DDBJ whole genome shotgun (WGS) entry which is preliminary data.</text>
</comment>
<evidence type="ECO:0000313" key="3">
    <source>
        <dbReference type="Proteomes" id="UP001628193"/>
    </source>
</evidence>
<reference evidence="2 3" key="1">
    <citation type="submission" date="2024-05" db="EMBL/GenBank/DDBJ databases">
        <authorList>
            <consortium name="Candidatus Magnetaquicoccaceae bacterium FCR-1 genome sequencing consortium"/>
            <person name="Shimoshige H."/>
            <person name="Shimamura S."/>
            <person name="Taoka A."/>
            <person name="Kobayashi H."/>
            <person name="Maekawa T."/>
        </authorList>
    </citation>
    <scope>NUCLEOTIDE SEQUENCE [LARGE SCALE GENOMIC DNA]</scope>
    <source>
        <strain evidence="2 3">FCR-1</strain>
    </source>
</reference>
<reference evidence="2 3" key="2">
    <citation type="submission" date="2024-09" db="EMBL/GenBank/DDBJ databases">
        <title>Draft genome sequence of Candidatus Magnetaquicoccaceae bacterium FCR-1.</title>
        <authorList>
            <person name="Shimoshige H."/>
            <person name="Shimamura S."/>
            <person name="Taoka A."/>
            <person name="Kobayashi H."/>
            <person name="Maekawa T."/>
        </authorList>
    </citation>
    <scope>NUCLEOTIDE SEQUENCE [LARGE SCALE GENOMIC DNA]</scope>
    <source>
        <strain evidence="2 3">FCR-1</strain>
    </source>
</reference>
<accession>A0ABQ0C7B7</accession>
<protein>
    <recommendedName>
        <fullName evidence="4">Type II toxin-antitoxin system RelE/ParE family toxin</fullName>
    </recommendedName>
</protein>
<dbReference type="Pfam" id="PF06296">
    <property type="entry name" value="RelE"/>
    <property type="match status" value="1"/>
</dbReference>
<organism evidence="2 3">
    <name type="scientific">Candidatus Magnetaquiglobus chichijimensis</name>
    <dbReference type="NCBI Taxonomy" id="3141448"/>
    <lineage>
        <taxon>Bacteria</taxon>
        <taxon>Pseudomonadati</taxon>
        <taxon>Pseudomonadota</taxon>
        <taxon>Magnetococcia</taxon>
        <taxon>Magnetococcales</taxon>
        <taxon>Candidatus Magnetaquicoccaceae</taxon>
        <taxon>Candidatus Magnetaquiglobus</taxon>
    </lineage>
</organism>
<dbReference type="EMBL" id="BAAFGK010000004">
    <property type="protein sequence ID" value="GAB0056792.1"/>
    <property type="molecule type" value="Genomic_DNA"/>
</dbReference>
<keyword evidence="3" id="KW-1185">Reference proteome</keyword>
<dbReference type="Proteomes" id="UP001628193">
    <property type="component" value="Unassembled WGS sequence"/>
</dbReference>
<gene>
    <name evidence="2" type="ORF">SIID45300_01104</name>
</gene>
<evidence type="ECO:0000313" key="2">
    <source>
        <dbReference type="EMBL" id="GAB0056792.1"/>
    </source>
</evidence>
<name>A0ABQ0C7B7_9PROT</name>
<sequence>MPIQIIAGARSGYRPLPIDQNGSQNMPMRPEGTPTQSEKYTHHKAKPAVSTDQALKNISPSDMIETMKLFKNRWFHRWARSEGISDDVLRDAATEVIAGQVEADLGGYLFKKRLARAGGGKSGGYRTIIGYRRTDSKRLIFLYAFSKNARANMTDREKSVLTLTATGFLAATDQQIQQLLADGAIFEVSNA</sequence>
<feature type="region of interest" description="Disordered" evidence="1">
    <location>
        <begin position="14"/>
        <end position="49"/>
    </location>
</feature>